<gene>
    <name evidence="1" type="ORF">E2C01_080782</name>
</gene>
<proteinExistence type="predicted"/>
<name>A0A5B7J0I3_PORTR</name>
<protein>
    <submittedName>
        <fullName evidence="1">Uncharacterized protein</fullName>
    </submittedName>
</protein>
<reference evidence="1 2" key="1">
    <citation type="submission" date="2019-05" db="EMBL/GenBank/DDBJ databases">
        <title>Another draft genome of Portunus trituberculatus and its Hox gene families provides insights of decapod evolution.</title>
        <authorList>
            <person name="Jeong J.-H."/>
            <person name="Song I."/>
            <person name="Kim S."/>
            <person name="Choi T."/>
            <person name="Kim D."/>
            <person name="Ryu S."/>
            <person name="Kim W."/>
        </authorList>
    </citation>
    <scope>NUCLEOTIDE SEQUENCE [LARGE SCALE GENOMIC DNA]</scope>
    <source>
        <tissue evidence="1">Muscle</tissue>
    </source>
</reference>
<comment type="caution">
    <text evidence="1">The sequence shown here is derived from an EMBL/GenBank/DDBJ whole genome shotgun (WGS) entry which is preliminary data.</text>
</comment>
<dbReference type="AlphaFoldDB" id="A0A5B7J0I3"/>
<evidence type="ECO:0000313" key="1">
    <source>
        <dbReference type="EMBL" id="MPC85974.1"/>
    </source>
</evidence>
<dbReference type="Proteomes" id="UP000324222">
    <property type="component" value="Unassembled WGS sequence"/>
</dbReference>
<keyword evidence="2" id="KW-1185">Reference proteome</keyword>
<evidence type="ECO:0000313" key="2">
    <source>
        <dbReference type="Proteomes" id="UP000324222"/>
    </source>
</evidence>
<sequence>MSTISPRSLRIPVPLDLLPRLLQEP</sequence>
<dbReference type="EMBL" id="VSRR010070171">
    <property type="protein sequence ID" value="MPC85974.1"/>
    <property type="molecule type" value="Genomic_DNA"/>
</dbReference>
<accession>A0A5B7J0I3</accession>
<organism evidence="1 2">
    <name type="scientific">Portunus trituberculatus</name>
    <name type="common">Swimming crab</name>
    <name type="synonym">Neptunus trituberculatus</name>
    <dbReference type="NCBI Taxonomy" id="210409"/>
    <lineage>
        <taxon>Eukaryota</taxon>
        <taxon>Metazoa</taxon>
        <taxon>Ecdysozoa</taxon>
        <taxon>Arthropoda</taxon>
        <taxon>Crustacea</taxon>
        <taxon>Multicrustacea</taxon>
        <taxon>Malacostraca</taxon>
        <taxon>Eumalacostraca</taxon>
        <taxon>Eucarida</taxon>
        <taxon>Decapoda</taxon>
        <taxon>Pleocyemata</taxon>
        <taxon>Brachyura</taxon>
        <taxon>Eubrachyura</taxon>
        <taxon>Portunoidea</taxon>
        <taxon>Portunidae</taxon>
        <taxon>Portuninae</taxon>
        <taxon>Portunus</taxon>
    </lineage>
</organism>